<dbReference type="InterPro" id="IPR050317">
    <property type="entry name" value="Plant_Fungal_Acyltransferase"/>
</dbReference>
<organism evidence="4 5">
    <name type="scientific">Carex littledalei</name>
    <dbReference type="NCBI Taxonomy" id="544730"/>
    <lineage>
        <taxon>Eukaryota</taxon>
        <taxon>Viridiplantae</taxon>
        <taxon>Streptophyta</taxon>
        <taxon>Embryophyta</taxon>
        <taxon>Tracheophyta</taxon>
        <taxon>Spermatophyta</taxon>
        <taxon>Magnoliopsida</taxon>
        <taxon>Liliopsida</taxon>
        <taxon>Poales</taxon>
        <taxon>Cyperaceae</taxon>
        <taxon>Cyperoideae</taxon>
        <taxon>Cariceae</taxon>
        <taxon>Carex</taxon>
        <taxon>Carex subgen. Euthyceras</taxon>
    </lineage>
</organism>
<dbReference type="OrthoDB" id="609504at2759"/>
<dbReference type="EMBL" id="SWLB01000004">
    <property type="protein sequence ID" value="KAF3339045.1"/>
    <property type="molecule type" value="Genomic_DNA"/>
</dbReference>
<reference evidence="4" key="1">
    <citation type="submission" date="2020-01" db="EMBL/GenBank/DDBJ databases">
        <title>Genome sequence of Kobresia littledalei, the first chromosome-level genome in the family Cyperaceae.</title>
        <authorList>
            <person name="Qu G."/>
        </authorList>
    </citation>
    <scope>NUCLEOTIDE SEQUENCE</scope>
    <source>
        <strain evidence="4">C.B.Clarke</strain>
        <tissue evidence="4">Leaf</tissue>
    </source>
</reference>
<dbReference type="PANTHER" id="PTHR31642:SF138">
    <property type="entry name" value="PUTRESCINE HYDROXYCINNAMOYLTRANSFERASE 1"/>
    <property type="match status" value="1"/>
</dbReference>
<keyword evidence="2 4" id="KW-0808">Transferase</keyword>
<keyword evidence="3" id="KW-0012">Acyltransferase</keyword>
<keyword evidence="5" id="KW-1185">Reference proteome</keyword>
<sequence length="140" mass="15600">MEPNLVEIVESSLVAPSENTPKERHWLSNLDLSMPPTLYTSIIYLYRFNGDSDFFSVSNIKTALAKALVLFYPLAGRLVADKDGRLEIDCNGEGAFFVIGEITFLKSSDVVIGAAFNHCIVDVHSDFHLMRTLTNIGRVF</sequence>
<evidence type="ECO:0000313" key="4">
    <source>
        <dbReference type="EMBL" id="KAF3339045.1"/>
    </source>
</evidence>
<dbReference type="Gene3D" id="3.30.559.10">
    <property type="entry name" value="Chloramphenicol acetyltransferase-like domain"/>
    <property type="match status" value="1"/>
</dbReference>
<evidence type="ECO:0000256" key="3">
    <source>
        <dbReference type="ARBA" id="ARBA00023315"/>
    </source>
</evidence>
<dbReference type="InterPro" id="IPR023213">
    <property type="entry name" value="CAT-like_dom_sf"/>
</dbReference>
<evidence type="ECO:0000256" key="1">
    <source>
        <dbReference type="ARBA" id="ARBA00009861"/>
    </source>
</evidence>
<accession>A0A833VRQ5</accession>
<evidence type="ECO:0000256" key="2">
    <source>
        <dbReference type="ARBA" id="ARBA00022679"/>
    </source>
</evidence>
<gene>
    <name evidence="4" type="ORF">FCM35_KLT16516</name>
</gene>
<protein>
    <submittedName>
        <fullName evidence="4">Shikimate O-hydroxycinnamoyltransferase</fullName>
    </submittedName>
</protein>
<dbReference type="GO" id="GO:0016747">
    <property type="term" value="F:acyltransferase activity, transferring groups other than amino-acyl groups"/>
    <property type="evidence" value="ECO:0007669"/>
    <property type="project" value="TreeGrafter"/>
</dbReference>
<evidence type="ECO:0000313" key="5">
    <source>
        <dbReference type="Proteomes" id="UP000623129"/>
    </source>
</evidence>
<proteinExistence type="inferred from homology"/>
<name>A0A833VRQ5_9POAL</name>
<dbReference type="AlphaFoldDB" id="A0A833VRQ5"/>
<dbReference type="Pfam" id="PF02458">
    <property type="entry name" value="Transferase"/>
    <property type="match status" value="1"/>
</dbReference>
<comment type="similarity">
    <text evidence="1">Belongs to the plant acyltransferase family.</text>
</comment>
<dbReference type="Proteomes" id="UP000623129">
    <property type="component" value="Unassembled WGS sequence"/>
</dbReference>
<dbReference type="PANTHER" id="PTHR31642">
    <property type="entry name" value="TRICHOTHECENE 3-O-ACETYLTRANSFERASE"/>
    <property type="match status" value="1"/>
</dbReference>
<comment type="caution">
    <text evidence="4">The sequence shown here is derived from an EMBL/GenBank/DDBJ whole genome shotgun (WGS) entry which is preliminary data.</text>
</comment>